<dbReference type="EMBL" id="JAWJZY010000001">
    <property type="protein sequence ID" value="MEE8657666.1"/>
    <property type="molecule type" value="Genomic_DNA"/>
</dbReference>
<dbReference type="RefSeq" id="WP_394818678.1">
    <property type="nucleotide sequence ID" value="NZ_JAWJZY010000001.1"/>
</dbReference>
<reference evidence="1 2" key="1">
    <citation type="submission" date="2023-10" db="EMBL/GenBank/DDBJ databases">
        <title>Sorlinia euscelidii gen. nov., sp. nov., an acetic acid bacteria isolated from the gut of Euscelidius variegatus emitter.</title>
        <authorList>
            <person name="Michoud G."/>
            <person name="Marasco R."/>
            <person name="Seferji K."/>
            <person name="Gonella E."/>
            <person name="Garuglieri E."/>
            <person name="Alma A."/>
            <person name="Mapelli F."/>
            <person name="Borin S."/>
            <person name="Daffonchio D."/>
            <person name="Crotti E."/>
        </authorList>
    </citation>
    <scope>NUCLEOTIDE SEQUENCE [LARGE SCALE GENOMIC DNA]</scope>
    <source>
        <strain evidence="1 2">EV16P</strain>
    </source>
</reference>
<name>A0ABU7U171_9PROT</name>
<accession>A0ABU7U171</accession>
<gene>
    <name evidence="1" type="ORF">DOFOFD_01385</name>
</gene>
<comment type="caution">
    <text evidence="1">The sequence shown here is derived from an EMBL/GenBank/DDBJ whole genome shotgun (WGS) entry which is preliminary data.</text>
</comment>
<keyword evidence="2" id="KW-1185">Reference proteome</keyword>
<dbReference type="Proteomes" id="UP001312908">
    <property type="component" value="Unassembled WGS sequence"/>
</dbReference>
<protein>
    <submittedName>
        <fullName evidence="1">Uncharacterized protein</fullName>
    </submittedName>
</protein>
<proteinExistence type="predicted"/>
<organism evidence="1 2">
    <name type="scientific">Sorlinia euscelidii</name>
    <dbReference type="NCBI Taxonomy" id="3081148"/>
    <lineage>
        <taxon>Bacteria</taxon>
        <taxon>Pseudomonadati</taxon>
        <taxon>Pseudomonadota</taxon>
        <taxon>Alphaproteobacteria</taxon>
        <taxon>Acetobacterales</taxon>
        <taxon>Acetobacteraceae</taxon>
        <taxon>Sorlinia</taxon>
    </lineage>
</organism>
<evidence type="ECO:0000313" key="1">
    <source>
        <dbReference type="EMBL" id="MEE8657666.1"/>
    </source>
</evidence>
<evidence type="ECO:0000313" key="2">
    <source>
        <dbReference type="Proteomes" id="UP001312908"/>
    </source>
</evidence>
<sequence length="121" mass="12534">MTVENIEIGGSVSDVRGVAPGVVINGDGTTTVTLAYPVRLTADGDEIKSITMGRIKGRDMVEMLNASGAGDRVKIMLTASAGYTGPKAEALMNALDAEDFLKLTGSVERFLGNGPKTGPSF</sequence>